<dbReference type="OrthoDB" id="38770at10239"/>
<proteinExistence type="predicted"/>
<organism evidence="1 2">
    <name type="scientific">Pseudomonas phage PaBG</name>
    <dbReference type="NCBI Taxonomy" id="1335230"/>
    <lineage>
        <taxon>Viruses</taxon>
        <taxon>Duplodnaviria</taxon>
        <taxon>Heunggongvirae</taxon>
        <taxon>Uroviricota</taxon>
        <taxon>Caudoviricetes</taxon>
        <taxon>Baikalvirus</taxon>
        <taxon>Baikalvirus PaBG</taxon>
    </lineage>
</organism>
<reference evidence="1 2" key="1">
    <citation type="journal article" date="2014" name="Genome Announc.">
        <title>Complete Genome Sequence of the Novel Giant Pseudomonas Phage PaBG.</title>
        <authorList>
            <person name="Sykilinda N.N."/>
            <person name="Bondar A.A."/>
            <person name="Gorshkova A.S."/>
            <person name="Kurochkina L.P."/>
            <person name="Kulikov E.E."/>
            <person name="Shneider M.M."/>
            <person name="Kadykov V.A."/>
            <person name="Solovjeva N.V."/>
            <person name="Kabilov M.R."/>
            <person name="Mesyanzhinov V.V."/>
            <person name="Vlassov V.V."/>
            <person name="Drukker V.V."/>
            <person name="Miroshnikov K.A."/>
        </authorList>
    </citation>
    <scope>NUCLEOTIDE SEQUENCE [LARGE SCALE GENOMIC DNA]</scope>
</reference>
<name>S5VMJ3_9CAUD</name>
<gene>
    <name evidence="1" type="ORF">PaBG_00266</name>
</gene>
<accession>S5VMJ3</accession>
<dbReference type="SUPFAM" id="SSF55166">
    <property type="entry name" value="Hedgehog/DD-peptidase"/>
    <property type="match status" value="1"/>
</dbReference>
<dbReference type="Proteomes" id="UP000015545">
    <property type="component" value="Segment"/>
</dbReference>
<evidence type="ECO:0000313" key="1">
    <source>
        <dbReference type="EMBL" id="AGS82149.1"/>
    </source>
</evidence>
<dbReference type="RefSeq" id="YP_008433596.1">
    <property type="nucleotide sequence ID" value="NC_022096.1"/>
</dbReference>
<sequence length="155" mass="18282">MDETIWISENFTLYDVQFNEIAHRQGIANTITDDALIENARKLADLVLEPILADFGPVFVTSWYRCENLEREYQRNTFARWCIKNRKPIREDVWQEFLADKQDHTKAQCVTLRARDNDALFDFIGKLPTFDVLVHKTHWVSVSIGDSNQRRIIHE</sequence>
<evidence type="ECO:0000313" key="2">
    <source>
        <dbReference type="Proteomes" id="UP000015545"/>
    </source>
</evidence>
<protein>
    <submittedName>
        <fullName evidence="1">Putative peptidase M15</fullName>
    </submittedName>
</protein>
<dbReference type="Gene3D" id="3.30.1380.10">
    <property type="match status" value="1"/>
</dbReference>
<dbReference type="KEGG" id="vg:16574951"/>
<dbReference type="EMBL" id="KF147891">
    <property type="protein sequence ID" value="AGS82149.1"/>
    <property type="molecule type" value="Genomic_DNA"/>
</dbReference>
<dbReference type="InterPro" id="IPR009045">
    <property type="entry name" value="Zn_M74/Hedgehog-like"/>
</dbReference>
<keyword evidence="2" id="KW-1185">Reference proteome</keyword>